<dbReference type="HOGENOM" id="CLU_490883_0_0_1"/>
<feature type="compositionally biased region" description="Basic and acidic residues" evidence="1">
    <location>
        <begin position="530"/>
        <end position="547"/>
    </location>
</feature>
<feature type="region of interest" description="Disordered" evidence="1">
    <location>
        <begin position="328"/>
        <end position="555"/>
    </location>
</feature>
<dbReference type="GeneID" id="8298352"/>
<dbReference type="eggNOG" id="ENOG502RQ34">
    <property type="taxonomic scope" value="Eukaryota"/>
</dbReference>
<dbReference type="EMBL" id="GG692397">
    <property type="protein sequence ID" value="EER33971.1"/>
    <property type="molecule type" value="Genomic_DNA"/>
</dbReference>
<accession>C5M8R7</accession>
<gene>
    <name evidence="2" type="ORF">CTRG_02789</name>
</gene>
<dbReference type="VEuPathDB" id="FungiDB:CTRG_02789"/>
<feature type="compositionally biased region" description="Acidic residues" evidence="1">
    <location>
        <begin position="449"/>
        <end position="466"/>
    </location>
</feature>
<dbReference type="KEGG" id="ctp:CTRG_02789"/>
<feature type="compositionally biased region" description="Basic and acidic residues" evidence="1">
    <location>
        <begin position="475"/>
        <end position="499"/>
    </location>
</feature>
<dbReference type="Proteomes" id="UP000002037">
    <property type="component" value="Unassembled WGS sequence"/>
</dbReference>
<sequence>MNSNSLDDETEDTVLSGTILKVPLIIEDEDTSQTIKATNLWIHISRADHEPSNNPNFINISLTAIYSDGYFHKTLTSDNTRRLFRKNVPNLNVESDVNLFKLLGNLFPLDLESLIESKEAEGYHKKLKITAKLVAHKSDYDDKNELLEDSDPNTNPITISIKTDAKLAITVGTFQLPSIEFEDHPHLAEEGDLFNWIDLYHSQNEQLVHQLTSQTRDLDALKLETDSLVLSNKSIKLDYQKIIKDLEEKFYQALNTKKDKIYELLYGDDQSKDKKLVGLNATFLEREGKFNEIDKDAISDDISGSSFLSGNKRKRSKGSLLSRKKKKTKNVVVEESTSEDDLKLKVEAGTTEGSPSNGKSYYDNEKSDDQNRVHLKQEPGVAESPVLKSDLYNDKESGLSISSSGSFIEDSLAKSNKSQKLVSPEDSAKEDTEYSGSDLEGVEAGEGTREEETDYSDDTDADEEEPKVDSPGNYDKPEPTRSVELKDSSEESNEIKDSLADTFQIDSVVPAGASKNDADETDYSDSEDESGNKVEPIKEDQVDKGLETDYSDDSE</sequence>
<feature type="compositionally biased region" description="Basic and acidic residues" evidence="1">
    <location>
        <begin position="362"/>
        <end position="377"/>
    </location>
</feature>
<feature type="compositionally biased region" description="Low complexity" evidence="1">
    <location>
        <begin position="398"/>
        <end position="410"/>
    </location>
</feature>
<protein>
    <submittedName>
        <fullName evidence="2">Uncharacterized protein</fullName>
    </submittedName>
</protein>
<reference evidence="2 3" key="1">
    <citation type="journal article" date="2009" name="Nature">
        <title>Evolution of pathogenicity and sexual reproduction in eight Candida genomes.</title>
        <authorList>
            <person name="Butler G."/>
            <person name="Rasmussen M.D."/>
            <person name="Lin M.F."/>
            <person name="Santos M.A."/>
            <person name="Sakthikumar S."/>
            <person name="Munro C.A."/>
            <person name="Rheinbay E."/>
            <person name="Grabherr M."/>
            <person name="Forche A."/>
            <person name="Reedy J.L."/>
            <person name="Agrafioti I."/>
            <person name="Arnaud M.B."/>
            <person name="Bates S."/>
            <person name="Brown A.J."/>
            <person name="Brunke S."/>
            <person name="Costanzo M.C."/>
            <person name="Fitzpatrick D.A."/>
            <person name="de Groot P.W."/>
            <person name="Harris D."/>
            <person name="Hoyer L.L."/>
            <person name="Hube B."/>
            <person name="Klis F.M."/>
            <person name="Kodira C."/>
            <person name="Lennard N."/>
            <person name="Logue M.E."/>
            <person name="Martin R."/>
            <person name="Neiman A.M."/>
            <person name="Nikolaou E."/>
            <person name="Quail M.A."/>
            <person name="Quinn J."/>
            <person name="Santos M.C."/>
            <person name="Schmitzberger F.F."/>
            <person name="Sherlock G."/>
            <person name="Shah P."/>
            <person name="Silverstein K.A."/>
            <person name="Skrzypek M.S."/>
            <person name="Soll D."/>
            <person name="Staggs R."/>
            <person name="Stansfield I."/>
            <person name="Stumpf M.P."/>
            <person name="Sudbery P.E."/>
            <person name="Srikantha T."/>
            <person name="Zeng Q."/>
            <person name="Berman J."/>
            <person name="Berriman M."/>
            <person name="Heitman J."/>
            <person name="Gow N.A."/>
            <person name="Lorenz M.C."/>
            <person name="Birren B.W."/>
            <person name="Kellis M."/>
            <person name="Cuomo C.A."/>
        </authorList>
    </citation>
    <scope>NUCLEOTIDE SEQUENCE [LARGE SCALE GENOMIC DNA]</scope>
    <source>
        <strain evidence="3">ATCC MYA-3404 / T1</strain>
    </source>
</reference>
<name>C5M8R7_CANTT</name>
<feature type="compositionally biased region" description="Acidic residues" evidence="1">
    <location>
        <begin position="519"/>
        <end position="529"/>
    </location>
</feature>
<dbReference type="OrthoDB" id="4094308at2759"/>
<keyword evidence="3" id="KW-1185">Reference proteome</keyword>
<dbReference type="AlphaFoldDB" id="C5M8R7"/>
<evidence type="ECO:0000313" key="2">
    <source>
        <dbReference type="EMBL" id="EER33971.1"/>
    </source>
</evidence>
<dbReference type="RefSeq" id="XP_002548492.1">
    <property type="nucleotide sequence ID" value="XM_002548446.1"/>
</dbReference>
<evidence type="ECO:0000313" key="3">
    <source>
        <dbReference type="Proteomes" id="UP000002037"/>
    </source>
</evidence>
<organism evidence="2 3">
    <name type="scientific">Candida tropicalis (strain ATCC MYA-3404 / T1)</name>
    <name type="common">Yeast</name>
    <dbReference type="NCBI Taxonomy" id="294747"/>
    <lineage>
        <taxon>Eukaryota</taxon>
        <taxon>Fungi</taxon>
        <taxon>Dikarya</taxon>
        <taxon>Ascomycota</taxon>
        <taxon>Saccharomycotina</taxon>
        <taxon>Pichiomycetes</taxon>
        <taxon>Debaryomycetaceae</taxon>
        <taxon>Candida/Lodderomyces clade</taxon>
        <taxon>Candida</taxon>
    </lineage>
</organism>
<evidence type="ECO:0000256" key="1">
    <source>
        <dbReference type="SAM" id="MobiDB-lite"/>
    </source>
</evidence>
<proteinExistence type="predicted"/>